<dbReference type="OrthoDB" id="10372671at2759"/>
<keyword evidence="1" id="KW-0732">Signal</keyword>
<gene>
    <name evidence="2" type="ORF">GSOID_T00005907001</name>
</gene>
<feature type="chain" id="PRO_5003189511" evidence="1">
    <location>
        <begin position="19"/>
        <end position="139"/>
    </location>
</feature>
<proteinExistence type="predicted"/>
<dbReference type="EMBL" id="FN653016">
    <property type="protein sequence ID" value="CBY06838.1"/>
    <property type="molecule type" value="Genomic_DNA"/>
</dbReference>
<reference evidence="2" key="1">
    <citation type="journal article" date="2010" name="Science">
        <title>Plasticity of animal genome architecture unmasked by rapid evolution of a pelagic tunicate.</title>
        <authorList>
            <person name="Denoeud F."/>
            <person name="Henriet S."/>
            <person name="Mungpakdee S."/>
            <person name="Aury J.M."/>
            <person name="Da Silva C."/>
            <person name="Brinkmann H."/>
            <person name="Mikhaleva J."/>
            <person name="Olsen L.C."/>
            <person name="Jubin C."/>
            <person name="Canestro C."/>
            <person name="Bouquet J.M."/>
            <person name="Danks G."/>
            <person name="Poulain J."/>
            <person name="Campsteijn C."/>
            <person name="Adamski M."/>
            <person name="Cross I."/>
            <person name="Yadetie F."/>
            <person name="Muffato M."/>
            <person name="Louis A."/>
            <person name="Butcher S."/>
            <person name="Tsagkogeorga G."/>
            <person name="Konrad A."/>
            <person name="Singh S."/>
            <person name="Jensen M.F."/>
            <person name="Cong E.H."/>
            <person name="Eikeseth-Otteraa H."/>
            <person name="Noel B."/>
            <person name="Anthouard V."/>
            <person name="Porcel B.M."/>
            <person name="Kachouri-Lafond R."/>
            <person name="Nishino A."/>
            <person name="Ugolini M."/>
            <person name="Chourrout P."/>
            <person name="Nishida H."/>
            <person name="Aasland R."/>
            <person name="Huzurbazar S."/>
            <person name="Westhof E."/>
            <person name="Delsuc F."/>
            <person name="Lehrach H."/>
            <person name="Reinhardt R."/>
            <person name="Weissenbach J."/>
            <person name="Roy S.W."/>
            <person name="Artiguenave F."/>
            <person name="Postlethwait J.H."/>
            <person name="Manak J.R."/>
            <person name="Thompson E.M."/>
            <person name="Jaillon O."/>
            <person name="Du Pasquier L."/>
            <person name="Boudinot P."/>
            <person name="Liberles D.A."/>
            <person name="Volff J.N."/>
            <person name="Philippe H."/>
            <person name="Lenhard B."/>
            <person name="Roest Crollius H."/>
            <person name="Wincker P."/>
            <person name="Chourrout D."/>
        </authorList>
    </citation>
    <scope>NUCLEOTIDE SEQUENCE [LARGE SCALE GENOMIC DNA]</scope>
</reference>
<name>E4WSP2_OIKDI</name>
<evidence type="ECO:0000313" key="3">
    <source>
        <dbReference type="Proteomes" id="UP000001307"/>
    </source>
</evidence>
<sequence>MKLLFLSFLGLSTAGTKCSGDMCWARGPRPRKPVGGQNDNECSIDAHKTIPESWNMNCPDSCEIMEFLDVVEKKIAEEWAMVKSNFEINVDKSGMGNNRREILEILLIKQGSKFALRIRFIAKNCESEVLFSKKILTFL</sequence>
<dbReference type="AlphaFoldDB" id="E4WSP2"/>
<protein>
    <submittedName>
        <fullName evidence="2">Uncharacterized protein</fullName>
    </submittedName>
</protein>
<dbReference type="Proteomes" id="UP000001307">
    <property type="component" value="Unassembled WGS sequence"/>
</dbReference>
<feature type="signal peptide" evidence="1">
    <location>
        <begin position="1"/>
        <end position="18"/>
    </location>
</feature>
<accession>E4WSP2</accession>
<dbReference type="InParanoid" id="E4WSP2"/>
<evidence type="ECO:0000313" key="2">
    <source>
        <dbReference type="EMBL" id="CBY06838.1"/>
    </source>
</evidence>
<organism evidence="2">
    <name type="scientific">Oikopleura dioica</name>
    <name type="common">Tunicate</name>
    <dbReference type="NCBI Taxonomy" id="34765"/>
    <lineage>
        <taxon>Eukaryota</taxon>
        <taxon>Metazoa</taxon>
        <taxon>Chordata</taxon>
        <taxon>Tunicata</taxon>
        <taxon>Appendicularia</taxon>
        <taxon>Copelata</taxon>
        <taxon>Oikopleuridae</taxon>
        <taxon>Oikopleura</taxon>
    </lineage>
</organism>
<keyword evidence="3" id="KW-1185">Reference proteome</keyword>
<evidence type="ECO:0000256" key="1">
    <source>
        <dbReference type="SAM" id="SignalP"/>
    </source>
</evidence>